<comment type="pathway">
    <text evidence="3 15">Purine metabolism; IMP biosynthesis via salvage pathway; IMP from hypoxanthine: step 1/1.</text>
</comment>
<gene>
    <name evidence="17" type="ORF">GGQ74_000576</name>
</gene>
<dbReference type="GO" id="GO:0032263">
    <property type="term" value="P:GMP salvage"/>
    <property type="evidence" value="ECO:0007669"/>
    <property type="project" value="TreeGrafter"/>
</dbReference>
<evidence type="ECO:0000259" key="16">
    <source>
        <dbReference type="Pfam" id="PF00156"/>
    </source>
</evidence>
<dbReference type="CDD" id="cd06223">
    <property type="entry name" value="PRTases_typeI"/>
    <property type="match status" value="1"/>
</dbReference>
<evidence type="ECO:0000256" key="13">
    <source>
        <dbReference type="ARBA" id="ARBA00048811"/>
    </source>
</evidence>
<dbReference type="UniPathway" id="UPA00591">
    <property type="reaction ID" value="UER00648"/>
</dbReference>
<evidence type="ECO:0000313" key="17">
    <source>
        <dbReference type="EMBL" id="NJB66936.1"/>
    </source>
</evidence>
<proteinExistence type="inferred from homology"/>
<reference evidence="17 18" key="1">
    <citation type="submission" date="2020-03" db="EMBL/GenBank/DDBJ databases">
        <title>Genomic Encyclopedia of Type Strains, Phase IV (KMG-IV): sequencing the most valuable type-strain genomes for metagenomic binning, comparative biology and taxonomic classification.</title>
        <authorList>
            <person name="Goeker M."/>
        </authorList>
    </citation>
    <scope>NUCLEOTIDE SEQUENCE [LARGE SCALE GENOMIC DNA]</scope>
    <source>
        <strain evidence="17 18">DSM 24233</strain>
    </source>
</reference>
<keyword evidence="11 15" id="KW-0547">Nucleotide-binding</keyword>
<keyword evidence="9 15" id="KW-0479">Metal-binding</keyword>
<dbReference type="AlphaFoldDB" id="A0A846QDZ0"/>
<dbReference type="GO" id="GO:0046100">
    <property type="term" value="P:hypoxanthine metabolic process"/>
    <property type="evidence" value="ECO:0007669"/>
    <property type="project" value="TreeGrafter"/>
</dbReference>
<evidence type="ECO:0000256" key="14">
    <source>
        <dbReference type="ARBA" id="ARBA00049402"/>
    </source>
</evidence>
<evidence type="ECO:0000256" key="3">
    <source>
        <dbReference type="ARBA" id="ARBA00004669"/>
    </source>
</evidence>
<dbReference type="Proteomes" id="UP000580856">
    <property type="component" value="Unassembled WGS sequence"/>
</dbReference>
<evidence type="ECO:0000256" key="5">
    <source>
        <dbReference type="ARBA" id="ARBA00011895"/>
    </source>
</evidence>
<dbReference type="GO" id="GO:0004422">
    <property type="term" value="F:hypoxanthine phosphoribosyltransferase activity"/>
    <property type="evidence" value="ECO:0007669"/>
    <property type="project" value="InterPro"/>
</dbReference>
<dbReference type="GO" id="GO:0000287">
    <property type="term" value="F:magnesium ion binding"/>
    <property type="evidence" value="ECO:0007669"/>
    <property type="project" value="TreeGrafter"/>
</dbReference>
<dbReference type="InterPro" id="IPR050408">
    <property type="entry name" value="HGPRT"/>
</dbReference>
<sequence length="173" mass="19684">MTGKNMKVVITPEEIRERVAVLGREITQRFNGEPLVVVCVLKGGFLFFADLVRTIDLDLELEFVRLASYGRGTESGELVFSKDVETTLKDKNVLIVEDIVDTGHSMDFLLRTFEERKPKALALAALVDKYERREVDVKVDFPGFHIDKGYIVGYGMDFAERFRELGGIYELVE</sequence>
<dbReference type="SUPFAM" id="SSF53271">
    <property type="entry name" value="PRTase-like"/>
    <property type="match status" value="1"/>
</dbReference>
<keyword evidence="6 15" id="KW-0963">Cytoplasm</keyword>
<dbReference type="InterPro" id="IPR005904">
    <property type="entry name" value="Hxn_phspho_trans"/>
</dbReference>
<comment type="catalytic activity">
    <reaction evidence="14">
        <text>IMP + diphosphate = hypoxanthine + 5-phospho-alpha-D-ribose 1-diphosphate</text>
        <dbReference type="Rhea" id="RHEA:17973"/>
        <dbReference type="ChEBI" id="CHEBI:17368"/>
        <dbReference type="ChEBI" id="CHEBI:33019"/>
        <dbReference type="ChEBI" id="CHEBI:58017"/>
        <dbReference type="ChEBI" id="CHEBI:58053"/>
        <dbReference type="EC" id="2.4.2.8"/>
    </reaction>
    <physiologicalReaction direction="right-to-left" evidence="14">
        <dbReference type="Rhea" id="RHEA:17975"/>
    </physiologicalReaction>
</comment>
<dbReference type="Pfam" id="PF00156">
    <property type="entry name" value="Pribosyltran"/>
    <property type="match status" value="1"/>
</dbReference>
<accession>A0A846QDZ0</accession>
<dbReference type="Gene3D" id="3.40.50.2020">
    <property type="match status" value="1"/>
</dbReference>
<evidence type="ECO:0000256" key="4">
    <source>
        <dbReference type="ARBA" id="ARBA00008391"/>
    </source>
</evidence>
<dbReference type="GO" id="GO:0000166">
    <property type="term" value="F:nucleotide binding"/>
    <property type="evidence" value="ECO:0007669"/>
    <property type="project" value="UniProtKB-KW"/>
</dbReference>
<comment type="catalytic activity">
    <reaction evidence="13">
        <text>GMP + diphosphate = guanine + 5-phospho-alpha-D-ribose 1-diphosphate</text>
        <dbReference type="Rhea" id="RHEA:25424"/>
        <dbReference type="ChEBI" id="CHEBI:16235"/>
        <dbReference type="ChEBI" id="CHEBI:33019"/>
        <dbReference type="ChEBI" id="CHEBI:58017"/>
        <dbReference type="ChEBI" id="CHEBI:58115"/>
        <dbReference type="EC" id="2.4.2.8"/>
    </reaction>
    <physiologicalReaction direction="right-to-left" evidence="13">
        <dbReference type="Rhea" id="RHEA:25426"/>
    </physiologicalReaction>
</comment>
<dbReference type="NCBIfam" id="TIGR01203">
    <property type="entry name" value="HGPRTase"/>
    <property type="match status" value="1"/>
</dbReference>
<name>A0A846QDZ0_9BACT</name>
<evidence type="ECO:0000256" key="1">
    <source>
        <dbReference type="ARBA" id="ARBA00001946"/>
    </source>
</evidence>
<comment type="cofactor">
    <cofactor evidence="1 15">
        <name>Mg(2+)</name>
        <dbReference type="ChEBI" id="CHEBI:18420"/>
    </cofactor>
</comment>
<evidence type="ECO:0000256" key="15">
    <source>
        <dbReference type="RuleBase" id="RU364099"/>
    </source>
</evidence>
<evidence type="ECO:0000256" key="9">
    <source>
        <dbReference type="ARBA" id="ARBA00022723"/>
    </source>
</evidence>
<dbReference type="PANTHER" id="PTHR43340">
    <property type="entry name" value="HYPOXANTHINE-GUANINE PHOSPHORIBOSYLTRANSFERASE"/>
    <property type="match status" value="1"/>
</dbReference>
<evidence type="ECO:0000256" key="2">
    <source>
        <dbReference type="ARBA" id="ARBA00004496"/>
    </source>
</evidence>
<keyword evidence="8 15" id="KW-0808">Transferase</keyword>
<evidence type="ECO:0000256" key="10">
    <source>
        <dbReference type="ARBA" id="ARBA00022726"/>
    </source>
</evidence>
<keyword evidence="12 15" id="KW-0460">Magnesium</keyword>
<dbReference type="GO" id="GO:0006166">
    <property type="term" value="P:purine ribonucleoside salvage"/>
    <property type="evidence" value="ECO:0007669"/>
    <property type="project" value="UniProtKB-KW"/>
</dbReference>
<evidence type="ECO:0000256" key="8">
    <source>
        <dbReference type="ARBA" id="ARBA00022679"/>
    </source>
</evidence>
<evidence type="ECO:0000256" key="11">
    <source>
        <dbReference type="ARBA" id="ARBA00022741"/>
    </source>
</evidence>
<feature type="domain" description="Phosphoribosyltransferase" evidence="16">
    <location>
        <begin position="18"/>
        <end position="158"/>
    </location>
</feature>
<evidence type="ECO:0000256" key="7">
    <source>
        <dbReference type="ARBA" id="ARBA00022676"/>
    </source>
</evidence>
<protein>
    <recommendedName>
        <fullName evidence="5 15">Hypoxanthine phosphoribosyltransferase</fullName>
        <ecNumber evidence="5 15">2.4.2.8</ecNumber>
    </recommendedName>
</protein>
<dbReference type="InterPro" id="IPR029057">
    <property type="entry name" value="PRTase-like"/>
</dbReference>
<keyword evidence="7 15" id="KW-0328">Glycosyltransferase</keyword>
<dbReference type="GO" id="GO:0032264">
    <property type="term" value="P:IMP salvage"/>
    <property type="evidence" value="ECO:0007669"/>
    <property type="project" value="UniProtKB-UniPathway"/>
</dbReference>
<dbReference type="GO" id="GO:0005829">
    <property type="term" value="C:cytosol"/>
    <property type="evidence" value="ECO:0007669"/>
    <property type="project" value="TreeGrafter"/>
</dbReference>
<dbReference type="PANTHER" id="PTHR43340:SF1">
    <property type="entry name" value="HYPOXANTHINE PHOSPHORIBOSYLTRANSFERASE"/>
    <property type="match status" value="1"/>
</dbReference>
<evidence type="ECO:0000256" key="6">
    <source>
        <dbReference type="ARBA" id="ARBA00022490"/>
    </source>
</evidence>
<comment type="caution">
    <text evidence="17">The sequence shown here is derived from an EMBL/GenBank/DDBJ whole genome shotgun (WGS) entry which is preliminary data.</text>
</comment>
<keyword evidence="10 15" id="KW-0660">Purine salvage</keyword>
<keyword evidence="18" id="KW-1185">Reference proteome</keyword>
<dbReference type="RefSeq" id="WP_167940031.1">
    <property type="nucleotide sequence ID" value="NZ_JAATJA010000001.1"/>
</dbReference>
<comment type="similarity">
    <text evidence="4 15">Belongs to the purine/pyrimidine phosphoribosyltransferase family.</text>
</comment>
<organism evidence="17 18">
    <name type="scientific">Desulfobaculum xiamenense</name>
    <dbReference type="NCBI Taxonomy" id="995050"/>
    <lineage>
        <taxon>Bacteria</taxon>
        <taxon>Pseudomonadati</taxon>
        <taxon>Thermodesulfobacteriota</taxon>
        <taxon>Desulfovibrionia</taxon>
        <taxon>Desulfovibrionales</taxon>
        <taxon>Desulfovibrionaceae</taxon>
        <taxon>Desulfobaculum</taxon>
    </lineage>
</organism>
<evidence type="ECO:0000256" key="12">
    <source>
        <dbReference type="ARBA" id="ARBA00022842"/>
    </source>
</evidence>
<dbReference type="EC" id="2.4.2.8" evidence="5 15"/>
<dbReference type="GO" id="GO:0006178">
    <property type="term" value="P:guanine salvage"/>
    <property type="evidence" value="ECO:0007669"/>
    <property type="project" value="TreeGrafter"/>
</dbReference>
<evidence type="ECO:0000313" key="18">
    <source>
        <dbReference type="Proteomes" id="UP000580856"/>
    </source>
</evidence>
<dbReference type="EMBL" id="JAATJA010000001">
    <property type="protein sequence ID" value="NJB66936.1"/>
    <property type="molecule type" value="Genomic_DNA"/>
</dbReference>
<comment type="subcellular location">
    <subcellularLocation>
        <location evidence="2 15">Cytoplasm</location>
    </subcellularLocation>
</comment>
<dbReference type="InterPro" id="IPR000836">
    <property type="entry name" value="PRTase_dom"/>
</dbReference>